<comment type="caution">
    <text evidence="1">The sequence shown here is derived from an EMBL/GenBank/DDBJ whole genome shotgun (WGS) entry which is preliminary data.</text>
</comment>
<proteinExistence type="predicted"/>
<keyword evidence="2" id="KW-1185">Reference proteome</keyword>
<sequence>MTIFLFTIAAVAGLTAAYWWFIGRNRPIVPPLNIADDDPLMLEAVEKARESITELRGHFVESAEHVQVKVPFVTSSGTTEFLWGELLAITAEDMEVKYLTPPVTHTGYLERIHRHPIGELRDWVYMKNPGNYQGGFSMRVMFIRGRELWGELPPNIKAEEANYGNISAQNSR</sequence>
<evidence type="ECO:0000313" key="1">
    <source>
        <dbReference type="EMBL" id="MTW05309.1"/>
    </source>
</evidence>
<name>A0A6L6Q781_9BURK</name>
<evidence type="ECO:0008006" key="3">
    <source>
        <dbReference type="Google" id="ProtNLM"/>
    </source>
</evidence>
<organism evidence="1 2">
    <name type="scientific">Pseudoduganella ginsengisoli</name>
    <dbReference type="NCBI Taxonomy" id="1462440"/>
    <lineage>
        <taxon>Bacteria</taxon>
        <taxon>Pseudomonadati</taxon>
        <taxon>Pseudomonadota</taxon>
        <taxon>Betaproteobacteria</taxon>
        <taxon>Burkholderiales</taxon>
        <taxon>Oxalobacteraceae</taxon>
        <taxon>Telluria group</taxon>
        <taxon>Pseudoduganella</taxon>
    </lineage>
</organism>
<dbReference type="EMBL" id="WNLA01000023">
    <property type="protein sequence ID" value="MTW05309.1"/>
    <property type="molecule type" value="Genomic_DNA"/>
</dbReference>
<protein>
    <recommendedName>
        <fullName evidence="3">DUF2314 domain-containing protein</fullName>
    </recommendedName>
</protein>
<dbReference type="RefSeq" id="WP_155441664.1">
    <property type="nucleotide sequence ID" value="NZ_WNLA01000023.1"/>
</dbReference>
<dbReference type="AlphaFoldDB" id="A0A6L6Q781"/>
<dbReference type="OrthoDB" id="8905150at2"/>
<accession>A0A6L6Q781</accession>
<gene>
    <name evidence="1" type="ORF">GM668_24830</name>
</gene>
<reference evidence="1 2" key="1">
    <citation type="submission" date="2019-11" db="EMBL/GenBank/DDBJ databases">
        <title>Type strains purchased from KCTC, JCM and DSMZ.</title>
        <authorList>
            <person name="Lu H."/>
        </authorList>
    </citation>
    <scope>NUCLEOTIDE SEQUENCE [LARGE SCALE GENOMIC DNA]</scope>
    <source>
        <strain evidence="1 2">KCTC 42409</strain>
    </source>
</reference>
<dbReference type="Proteomes" id="UP000484015">
    <property type="component" value="Unassembled WGS sequence"/>
</dbReference>
<evidence type="ECO:0000313" key="2">
    <source>
        <dbReference type="Proteomes" id="UP000484015"/>
    </source>
</evidence>